<sequence>MVVGFSACAIPGPPPQRLTPPPPPLPAWLAGCARGPPAHRAGAATQFHSITLTQAIGLFCGEKSNFLSQSV</sequence>
<evidence type="ECO:0000313" key="2">
    <source>
        <dbReference type="Proteomes" id="UP001488805"/>
    </source>
</evidence>
<comment type="caution">
    <text evidence="1">The sequence shown here is derived from an EMBL/GenBank/DDBJ whole genome shotgun (WGS) entry which is preliminary data.</text>
</comment>
<dbReference type="AlphaFoldDB" id="A0AAW1DSE5"/>
<proteinExistence type="predicted"/>
<evidence type="ECO:0000313" key="1">
    <source>
        <dbReference type="EMBL" id="KAK9513314.1"/>
    </source>
</evidence>
<keyword evidence="2" id="KW-1185">Reference proteome</keyword>
<name>A0AAW1DSE5_ZOAVI</name>
<organism evidence="1 2">
    <name type="scientific">Zoarces viviparus</name>
    <name type="common">Viviparous eelpout</name>
    <name type="synonym">Blennius viviparus</name>
    <dbReference type="NCBI Taxonomy" id="48416"/>
    <lineage>
        <taxon>Eukaryota</taxon>
        <taxon>Metazoa</taxon>
        <taxon>Chordata</taxon>
        <taxon>Craniata</taxon>
        <taxon>Vertebrata</taxon>
        <taxon>Euteleostomi</taxon>
        <taxon>Actinopterygii</taxon>
        <taxon>Neopterygii</taxon>
        <taxon>Teleostei</taxon>
        <taxon>Neoteleostei</taxon>
        <taxon>Acanthomorphata</taxon>
        <taxon>Eupercaria</taxon>
        <taxon>Perciformes</taxon>
        <taxon>Cottioidei</taxon>
        <taxon>Zoarcales</taxon>
        <taxon>Zoarcidae</taxon>
        <taxon>Zoarcinae</taxon>
        <taxon>Zoarces</taxon>
    </lineage>
</organism>
<gene>
    <name evidence="1" type="ORF">VZT92_026855</name>
</gene>
<dbReference type="EMBL" id="JBCEZU010000597">
    <property type="protein sequence ID" value="KAK9513314.1"/>
    <property type="molecule type" value="Genomic_DNA"/>
</dbReference>
<protein>
    <submittedName>
        <fullName evidence="1">Uncharacterized protein</fullName>
    </submittedName>
</protein>
<reference evidence="1 2" key="1">
    <citation type="journal article" date="2024" name="Genome Biol. Evol.">
        <title>Chromosome-level genome assembly of the viviparous eelpout Zoarces viviparus.</title>
        <authorList>
            <person name="Fuhrmann N."/>
            <person name="Brasseur M.V."/>
            <person name="Bakowski C.E."/>
            <person name="Podsiadlowski L."/>
            <person name="Prost S."/>
            <person name="Krehenwinkel H."/>
            <person name="Mayer C."/>
        </authorList>
    </citation>
    <scope>NUCLEOTIDE SEQUENCE [LARGE SCALE GENOMIC DNA]</scope>
    <source>
        <strain evidence="1">NO-MEL_2022_Ind0_liver</strain>
    </source>
</reference>
<dbReference type="Proteomes" id="UP001488805">
    <property type="component" value="Unassembled WGS sequence"/>
</dbReference>
<accession>A0AAW1DSE5</accession>